<accession>A0A7H4LQK6</accession>
<protein>
    <submittedName>
        <fullName evidence="1">Uncharacterized protein</fullName>
    </submittedName>
</protein>
<organism evidence="1 2">
    <name type="scientific">Triticum aestivum</name>
    <name type="common">Wheat</name>
    <dbReference type="NCBI Taxonomy" id="4565"/>
    <lineage>
        <taxon>Eukaryota</taxon>
        <taxon>Viridiplantae</taxon>
        <taxon>Streptophyta</taxon>
        <taxon>Embryophyta</taxon>
        <taxon>Tracheophyta</taxon>
        <taxon>Spermatophyta</taxon>
        <taxon>Magnoliopsida</taxon>
        <taxon>Liliopsida</taxon>
        <taxon>Poales</taxon>
        <taxon>Poaceae</taxon>
        <taxon>BOP clade</taxon>
        <taxon>Pooideae</taxon>
        <taxon>Triticodae</taxon>
        <taxon>Triticeae</taxon>
        <taxon>Triticinae</taxon>
        <taxon>Triticum</taxon>
    </lineage>
</organism>
<proteinExistence type="predicted"/>
<name>A0A7H4LQK6_WHEAT</name>
<reference evidence="1 2" key="1">
    <citation type="submission" date="2018-05" db="EMBL/GenBank/DDBJ databases">
        <authorList>
            <person name="Thind KAUR A."/>
        </authorList>
    </citation>
    <scope>NUCLEOTIDE SEQUENCE [LARGE SCALE GENOMIC DNA]</scope>
</reference>
<sequence>MLKTTSLDCETDKRICLASVLDDYNELVKRGMLTWEAYKEYHHTIENSLQIIRDSIRKYKERRLQMGLFYLVQYRNGHGLPGIQPHTHLYHMPLREALRKWRQEIKKRKQLLDASNNSGKLNMRDTIVLSSSLKRLVVYTLSSIILGCVIIFL</sequence>
<dbReference type="EMBL" id="LS480641">
    <property type="protein sequence ID" value="SPT20895.1"/>
    <property type="molecule type" value="Genomic_DNA"/>
</dbReference>
<dbReference type="Proteomes" id="UP000280104">
    <property type="component" value="Chromosome II"/>
</dbReference>
<evidence type="ECO:0000313" key="1">
    <source>
        <dbReference type="EMBL" id="SPT20895.1"/>
    </source>
</evidence>
<gene>
    <name evidence="1" type="ORF">CAMPLR22A2D_LOCUS5528</name>
</gene>
<dbReference type="AlphaFoldDB" id="A0A7H4LQK6"/>
<evidence type="ECO:0000313" key="2">
    <source>
        <dbReference type="Proteomes" id="UP000280104"/>
    </source>
</evidence>